<keyword evidence="12" id="KW-1185">Reference proteome</keyword>
<evidence type="ECO:0000256" key="9">
    <source>
        <dbReference type="SAM" id="MobiDB-lite"/>
    </source>
</evidence>
<dbReference type="GO" id="GO:0006629">
    <property type="term" value="P:lipid metabolic process"/>
    <property type="evidence" value="ECO:0007669"/>
    <property type="project" value="UniProtKB-KW"/>
</dbReference>
<feature type="domain" description="GRAM" evidence="10">
    <location>
        <begin position="72"/>
        <end position="140"/>
    </location>
</feature>
<dbReference type="PANTHER" id="PTHR10807">
    <property type="entry name" value="MYOTUBULARIN-RELATED"/>
    <property type="match status" value="1"/>
</dbReference>
<reference evidence="11 12" key="1">
    <citation type="submission" date="2024-06" db="EMBL/GenBank/DDBJ databases">
        <title>The draft genome of Grus japonensis, version 3.</title>
        <authorList>
            <person name="Nabeshima K."/>
            <person name="Suzuki S."/>
            <person name="Onuma M."/>
        </authorList>
    </citation>
    <scope>NUCLEOTIDE SEQUENCE [LARGE SCALE GENOMIC DNA]</scope>
    <source>
        <strain evidence="11 12">451A</strain>
    </source>
</reference>
<keyword evidence="5" id="KW-0963">Cytoplasm</keyword>
<evidence type="ECO:0000256" key="6">
    <source>
        <dbReference type="ARBA" id="ARBA00022801"/>
    </source>
</evidence>
<dbReference type="InterPro" id="IPR030564">
    <property type="entry name" value="Myotubularin"/>
</dbReference>
<gene>
    <name evidence="11" type="ORF">GRJ2_000534500</name>
</gene>
<dbReference type="EMBL" id="BAAFJT010000001">
    <property type="protein sequence ID" value="GAB0180692.1"/>
    <property type="molecule type" value="Genomic_DNA"/>
</dbReference>
<dbReference type="SMART" id="SM00568">
    <property type="entry name" value="GRAM"/>
    <property type="match status" value="1"/>
</dbReference>
<dbReference type="Pfam" id="PF02893">
    <property type="entry name" value="GRAM"/>
    <property type="match status" value="1"/>
</dbReference>
<dbReference type="Proteomes" id="UP001623348">
    <property type="component" value="Unassembled WGS sequence"/>
</dbReference>
<evidence type="ECO:0000256" key="1">
    <source>
        <dbReference type="ARBA" id="ARBA00004184"/>
    </source>
</evidence>
<dbReference type="GO" id="GO:0052629">
    <property type="term" value="F:phosphatidylinositol-3,5-bisphosphate 3-phosphatase activity"/>
    <property type="evidence" value="ECO:0007669"/>
    <property type="project" value="UniProtKB-EC"/>
</dbReference>
<dbReference type="FunFam" id="2.30.29.30:FF:000038">
    <property type="entry name" value="Myotubularin 1, isoform CRA_a"/>
    <property type="match status" value="1"/>
</dbReference>
<dbReference type="PANTHER" id="PTHR10807:SF42">
    <property type="entry name" value="MYOTUBULARIN-RELATED PROTEIN 2"/>
    <property type="match status" value="1"/>
</dbReference>
<evidence type="ECO:0000256" key="7">
    <source>
        <dbReference type="ARBA" id="ARBA00023098"/>
    </source>
</evidence>
<comment type="subcellular location">
    <subcellularLocation>
        <location evidence="2">Cytoplasm</location>
    </subcellularLocation>
    <subcellularLocation>
        <location evidence="1">Endomembrane system</location>
        <topology evidence="1">Peripheral membrane protein</topology>
    </subcellularLocation>
</comment>
<feature type="compositionally biased region" description="Low complexity" evidence="9">
    <location>
        <begin position="40"/>
        <end position="55"/>
    </location>
</feature>
<dbReference type="GO" id="GO:0005737">
    <property type="term" value="C:cytoplasm"/>
    <property type="evidence" value="ECO:0007669"/>
    <property type="project" value="UniProtKB-SubCell"/>
</dbReference>
<keyword evidence="7" id="KW-0443">Lipid metabolism</keyword>
<keyword evidence="6" id="KW-0378">Hydrolase</keyword>
<feature type="compositionally biased region" description="Low complexity" evidence="9">
    <location>
        <begin position="11"/>
        <end position="32"/>
    </location>
</feature>
<accession>A0ABC9W6N2</accession>
<dbReference type="EC" id="3.1.3.95" evidence="4"/>
<feature type="region of interest" description="Disordered" evidence="9">
    <location>
        <begin position="1"/>
        <end position="57"/>
    </location>
</feature>
<name>A0ABC9W6N2_GRUJA</name>
<proteinExistence type="inferred from homology"/>
<organism evidence="11 12">
    <name type="scientific">Grus japonensis</name>
    <name type="common">Japanese crane</name>
    <name type="synonym">Red-crowned crane</name>
    <dbReference type="NCBI Taxonomy" id="30415"/>
    <lineage>
        <taxon>Eukaryota</taxon>
        <taxon>Metazoa</taxon>
        <taxon>Chordata</taxon>
        <taxon>Craniata</taxon>
        <taxon>Vertebrata</taxon>
        <taxon>Euteleostomi</taxon>
        <taxon>Archelosauria</taxon>
        <taxon>Archosauria</taxon>
        <taxon>Dinosauria</taxon>
        <taxon>Saurischia</taxon>
        <taxon>Theropoda</taxon>
        <taxon>Coelurosauria</taxon>
        <taxon>Aves</taxon>
        <taxon>Neognathae</taxon>
        <taxon>Neoaves</taxon>
        <taxon>Gruiformes</taxon>
        <taxon>Gruidae</taxon>
        <taxon>Grus</taxon>
    </lineage>
</organism>
<dbReference type="Gene3D" id="2.30.29.30">
    <property type="entry name" value="Pleckstrin-homology domain (PH domain)/Phosphotyrosine-binding domain (PTB)"/>
    <property type="match status" value="1"/>
</dbReference>
<evidence type="ECO:0000256" key="5">
    <source>
        <dbReference type="ARBA" id="ARBA00022490"/>
    </source>
</evidence>
<evidence type="ECO:0000313" key="12">
    <source>
        <dbReference type="Proteomes" id="UP001623348"/>
    </source>
</evidence>
<keyword evidence="8" id="KW-0472">Membrane</keyword>
<sequence length="320" mass="35514">MEESSSCESLGAGRAAAARPPSGDSLSSASTSHSDHSAHTKSASAISSDSVSTSADNFSPDLRVLRETNKLAEMEEPPLLPGETIKDMAKDVTYICPFTGAIRGTLTVTNYRLYFKSMERDPPFVLDASLGVINRVEKIGGASSRGENSYGLEIVCKDIRNLRFAHKPEGRTRRSIFENLMKYAFPVSNNLPLFAFEYKEVFPENGWKVYDPTWEYRRQIFTQLFRMALQCLWWSEPRLCSWVTSELAPEEAVGPLWSREEEGCKASSPAAEPGHGSEVGTNQRSPVWTNCSVLKINEFNGMDVRCTVPAGLSENRRGHV</sequence>
<dbReference type="GO" id="GO:0012505">
    <property type="term" value="C:endomembrane system"/>
    <property type="evidence" value="ECO:0007669"/>
    <property type="project" value="UniProtKB-SubCell"/>
</dbReference>
<protein>
    <recommendedName>
        <fullName evidence="4">phosphatidylinositol-3,5-bisphosphate 3-phosphatase</fullName>
        <ecNumber evidence="4">3.1.3.95</ecNumber>
    </recommendedName>
</protein>
<feature type="region of interest" description="Disordered" evidence="9">
    <location>
        <begin position="264"/>
        <end position="283"/>
    </location>
</feature>
<evidence type="ECO:0000259" key="10">
    <source>
        <dbReference type="SMART" id="SM00568"/>
    </source>
</evidence>
<evidence type="ECO:0000256" key="8">
    <source>
        <dbReference type="ARBA" id="ARBA00023136"/>
    </source>
</evidence>
<dbReference type="CDD" id="cd13356">
    <property type="entry name" value="PH-GRAM_MTMR2_mammal-like"/>
    <property type="match status" value="1"/>
</dbReference>
<evidence type="ECO:0000256" key="3">
    <source>
        <dbReference type="ARBA" id="ARBA00007471"/>
    </source>
</evidence>
<comment type="similarity">
    <text evidence="3">Belongs to the protein-tyrosine phosphatase family. Non-receptor class myotubularin subfamily.</text>
</comment>
<evidence type="ECO:0000313" key="11">
    <source>
        <dbReference type="EMBL" id="GAB0180692.1"/>
    </source>
</evidence>
<dbReference type="InterPro" id="IPR004182">
    <property type="entry name" value="GRAM"/>
</dbReference>
<comment type="caution">
    <text evidence="11">The sequence shown here is derived from an EMBL/GenBank/DDBJ whole genome shotgun (WGS) entry which is preliminary data.</text>
</comment>
<evidence type="ECO:0000256" key="2">
    <source>
        <dbReference type="ARBA" id="ARBA00004496"/>
    </source>
</evidence>
<evidence type="ECO:0000256" key="4">
    <source>
        <dbReference type="ARBA" id="ARBA00012903"/>
    </source>
</evidence>
<dbReference type="InterPro" id="IPR011993">
    <property type="entry name" value="PH-like_dom_sf"/>
</dbReference>
<dbReference type="SUPFAM" id="SSF50729">
    <property type="entry name" value="PH domain-like"/>
    <property type="match status" value="1"/>
</dbReference>
<dbReference type="AlphaFoldDB" id="A0ABC9W6N2"/>